<evidence type="ECO:0000256" key="2">
    <source>
        <dbReference type="ARBA" id="ARBA00022723"/>
    </source>
</evidence>
<dbReference type="InterPro" id="IPR001333">
    <property type="entry name" value="Peptidase_M32_Taq"/>
</dbReference>
<evidence type="ECO:0000313" key="10">
    <source>
        <dbReference type="Proteomes" id="UP000536909"/>
    </source>
</evidence>
<comment type="cofactor">
    <cofactor evidence="6">
        <name>Zn(2+)</name>
        <dbReference type="ChEBI" id="CHEBI:29105"/>
    </cofactor>
    <text evidence="6">Binds 1 zinc ion.</text>
</comment>
<dbReference type="SUPFAM" id="SSF55486">
    <property type="entry name" value="Metalloproteases ('zincins'), catalytic domain"/>
    <property type="match status" value="1"/>
</dbReference>
<evidence type="ECO:0000313" key="9">
    <source>
        <dbReference type="EMBL" id="MBB5296647.1"/>
    </source>
</evidence>
<comment type="caution">
    <text evidence="9">The sequence shown here is derived from an EMBL/GenBank/DDBJ whole genome shotgun (WGS) entry which is preliminary data.</text>
</comment>
<organism evidence="9 10">
    <name type="scientific">Deinococcus metallilatus</name>
    <dbReference type="NCBI Taxonomy" id="1211322"/>
    <lineage>
        <taxon>Bacteria</taxon>
        <taxon>Thermotogati</taxon>
        <taxon>Deinococcota</taxon>
        <taxon>Deinococci</taxon>
        <taxon>Deinococcales</taxon>
        <taxon>Deinococcaceae</taxon>
        <taxon>Deinococcus</taxon>
    </lineage>
</organism>
<dbReference type="Gene3D" id="1.20.140.70">
    <property type="entry name" value="Oligopeptidase f, N-terminal domain"/>
    <property type="match status" value="1"/>
</dbReference>
<feature type="domain" description="Peptidase M3A/M3B catalytic" evidence="7">
    <location>
        <begin position="200"/>
        <end position="578"/>
    </location>
</feature>
<dbReference type="InterPro" id="IPR034006">
    <property type="entry name" value="M3B_PepF_2"/>
</dbReference>
<keyword evidence="3 6" id="KW-0378">Hydrolase</keyword>
<dbReference type="Pfam" id="PF01432">
    <property type="entry name" value="Peptidase_M3"/>
    <property type="match status" value="1"/>
</dbReference>
<gene>
    <name evidence="9" type="ORF">HNQ10_003500</name>
</gene>
<reference evidence="9 10" key="1">
    <citation type="submission" date="2020-08" db="EMBL/GenBank/DDBJ databases">
        <title>Genomic Encyclopedia of Type Strains, Phase IV (KMG-IV): sequencing the most valuable type-strain genomes for metagenomic binning, comparative biology and taxonomic classification.</title>
        <authorList>
            <person name="Goeker M."/>
        </authorList>
    </citation>
    <scope>NUCLEOTIDE SEQUENCE [LARGE SCALE GENOMIC DNA]</scope>
    <source>
        <strain evidence="9 10">DSM 105434</strain>
    </source>
</reference>
<dbReference type="PANTHER" id="PTHR34217">
    <property type="entry name" value="METAL-DEPENDENT CARBOXYPEPTIDASE"/>
    <property type="match status" value="1"/>
</dbReference>
<dbReference type="InterPro" id="IPR013647">
    <property type="entry name" value="OligopepF_N_dom"/>
</dbReference>
<evidence type="ECO:0000259" key="7">
    <source>
        <dbReference type="Pfam" id="PF01432"/>
    </source>
</evidence>
<dbReference type="EMBL" id="JACHFV010000013">
    <property type="protein sequence ID" value="MBB5296647.1"/>
    <property type="molecule type" value="Genomic_DNA"/>
</dbReference>
<name>A0ABR6MXH5_9DEIO</name>
<keyword evidence="2 6" id="KW-0479">Metal-binding</keyword>
<feature type="domain" description="Oligopeptidase F N-terminal" evidence="8">
    <location>
        <begin position="120"/>
        <end position="183"/>
    </location>
</feature>
<dbReference type="Pfam" id="PF08439">
    <property type="entry name" value="Peptidase_M3_N"/>
    <property type="match status" value="1"/>
</dbReference>
<proteinExistence type="inferred from homology"/>
<accession>A0ABR6MXH5</accession>
<evidence type="ECO:0000256" key="1">
    <source>
        <dbReference type="ARBA" id="ARBA00022670"/>
    </source>
</evidence>
<dbReference type="RefSeq" id="WP_164973507.1">
    <property type="nucleotide sequence ID" value="NZ_BSUI01000001.1"/>
</dbReference>
<dbReference type="Proteomes" id="UP000536909">
    <property type="component" value="Unassembled WGS sequence"/>
</dbReference>
<comment type="similarity">
    <text evidence="6">Belongs to the peptidase M3 family.</text>
</comment>
<evidence type="ECO:0000256" key="6">
    <source>
        <dbReference type="RuleBase" id="RU003435"/>
    </source>
</evidence>
<dbReference type="InterPro" id="IPR042088">
    <property type="entry name" value="OligoPept_F_C"/>
</dbReference>
<keyword evidence="5 6" id="KW-0482">Metalloprotease</keyword>
<keyword evidence="1 6" id="KW-0645">Protease</keyword>
<dbReference type="CDD" id="cd09607">
    <property type="entry name" value="M3B_PepF"/>
    <property type="match status" value="1"/>
</dbReference>
<evidence type="ECO:0000256" key="5">
    <source>
        <dbReference type="ARBA" id="ARBA00023049"/>
    </source>
</evidence>
<evidence type="ECO:0000256" key="4">
    <source>
        <dbReference type="ARBA" id="ARBA00022833"/>
    </source>
</evidence>
<sequence length="595" mass="65902">MTTTQARELPRWRTDDLYAGLDDPRLTADLAALREEVAALEASFDEVGVRKGGSAATPATLARVLDGLNGLLGRLTSLRGFISSFVSTDSRNALAQQKMGELTTLTLPLGPLRSRLTAWLGEQDVEALLAASGVARDHEHLIRRSVQRAKHQMTPEEEDLAARLRPSGAGGWAKLHGNVSSQLTGEYRGQKLPVTALRALATDPDESVRREAFEAELKVWQDAEVALAAALNGVKGEEGTLAARRGFPDAVAPSLLTHGIDRETLEAMQGAVERSLPDFRRYFAAKARALGKEKLDWWDLFAPLGRSETEWTYEAGTRFVEEQFRSYSDKLGDFAARAFRESWIDAGPRNGKRGGAFCMGWKGDQSRVLMNHNPSLDSVSTLAHELGHGYHNLLKAPRTPLQRETPMTLAETASIFCETIIQNAALEQATGEERLYVLETQLLGHAQVVVDIHSRFLFERAVFEKREGRDLTPQEFCDLMTWAQRETYGDALATTHPYMWAVKPHYYSLSFYNYPYTFGLLFGLGLYAQYQQAKAEGREADFQARYDDLLSATGLADARTLAARFGIDLHAPDFWEGSLDVIRGQIAAYVEATGG</sequence>
<keyword evidence="4 6" id="KW-0862">Zinc</keyword>
<protein>
    <submittedName>
        <fullName evidence="9">PepF/M3 family oligoendopeptidase</fullName>
    </submittedName>
</protein>
<evidence type="ECO:0000259" key="8">
    <source>
        <dbReference type="Pfam" id="PF08439"/>
    </source>
</evidence>
<dbReference type="PANTHER" id="PTHR34217:SF1">
    <property type="entry name" value="CARBOXYPEPTIDASE 1"/>
    <property type="match status" value="1"/>
</dbReference>
<keyword evidence="10" id="KW-1185">Reference proteome</keyword>
<evidence type="ECO:0000256" key="3">
    <source>
        <dbReference type="ARBA" id="ARBA00022801"/>
    </source>
</evidence>
<dbReference type="InterPro" id="IPR001567">
    <property type="entry name" value="Pept_M3A_M3B_dom"/>
</dbReference>
<dbReference type="Gene3D" id="1.10.1370.20">
    <property type="entry name" value="Oligoendopeptidase f, C-terminal domain"/>
    <property type="match status" value="1"/>
</dbReference>